<gene>
    <name evidence="8" type="ORF">HNQ38_000501</name>
</gene>
<keyword evidence="7" id="KW-0732">Signal</keyword>
<name>A0A7W8C035_9BACT</name>
<dbReference type="InterPro" id="IPR008162">
    <property type="entry name" value="Pyrophosphatase"/>
</dbReference>
<evidence type="ECO:0000256" key="1">
    <source>
        <dbReference type="ARBA" id="ARBA00001946"/>
    </source>
</evidence>
<feature type="signal peptide" evidence="7">
    <location>
        <begin position="1"/>
        <end position="21"/>
    </location>
</feature>
<evidence type="ECO:0000256" key="2">
    <source>
        <dbReference type="ARBA" id="ARBA00012146"/>
    </source>
</evidence>
<feature type="chain" id="PRO_5031272905" description="inorganic diphosphatase" evidence="7">
    <location>
        <begin position="22"/>
        <end position="251"/>
    </location>
</feature>
<comment type="caution">
    <text evidence="8">The sequence shown here is derived from an EMBL/GenBank/DDBJ whole genome shotgun (WGS) entry which is preliminary data.</text>
</comment>
<evidence type="ECO:0000256" key="3">
    <source>
        <dbReference type="ARBA" id="ARBA00022723"/>
    </source>
</evidence>
<keyword evidence="9" id="KW-1185">Reference proteome</keyword>
<dbReference type="AlphaFoldDB" id="A0A7W8C035"/>
<sequence>MKKYIILFALCLLAMPLAAFGESVGVRAQQSVLKGEKNFLADYTTHNQDGTVNVVVEIPAGTTAKYEVDHKTGLMVLEQKNGQPRYVQYLPYPGNYGFVPRTVLAKELGGDGDPLDVIVLGDAVPRGSVIKARPLGVLTLKDGGEEDSKVIMAAIGSPFEKVRSVKQLNEQFPGVTEILQTWFTSYKGKDKTGKLLLSSDGVKERTEAIRVIGDAALQFERSKVSEADKPKLDPDGNPYVYFSPEARNISD</sequence>
<organism evidence="8 9">
    <name type="scientific">Desulfovibrio intestinalis</name>
    <dbReference type="NCBI Taxonomy" id="58621"/>
    <lineage>
        <taxon>Bacteria</taxon>
        <taxon>Pseudomonadati</taxon>
        <taxon>Thermodesulfobacteriota</taxon>
        <taxon>Desulfovibrionia</taxon>
        <taxon>Desulfovibrionales</taxon>
        <taxon>Desulfovibrionaceae</taxon>
        <taxon>Desulfovibrio</taxon>
    </lineage>
</organism>
<reference evidence="8 9" key="1">
    <citation type="submission" date="2020-08" db="EMBL/GenBank/DDBJ databases">
        <title>Genomic Encyclopedia of Type Strains, Phase IV (KMG-IV): sequencing the most valuable type-strain genomes for metagenomic binning, comparative biology and taxonomic classification.</title>
        <authorList>
            <person name="Goeker M."/>
        </authorList>
    </citation>
    <scope>NUCLEOTIDE SEQUENCE [LARGE SCALE GENOMIC DNA]</scope>
    <source>
        <strain evidence="8 9">DSM 11275</strain>
    </source>
</reference>
<keyword evidence="5" id="KW-0460">Magnesium</keyword>
<feature type="compositionally biased region" description="Basic and acidic residues" evidence="6">
    <location>
        <begin position="223"/>
        <end position="234"/>
    </location>
</feature>
<dbReference type="GO" id="GO:0005737">
    <property type="term" value="C:cytoplasm"/>
    <property type="evidence" value="ECO:0007669"/>
    <property type="project" value="InterPro"/>
</dbReference>
<accession>A0A7W8C035</accession>
<dbReference type="Pfam" id="PF00719">
    <property type="entry name" value="Pyrophosphatase"/>
    <property type="match status" value="1"/>
</dbReference>
<dbReference type="GO" id="GO:0006796">
    <property type="term" value="P:phosphate-containing compound metabolic process"/>
    <property type="evidence" value="ECO:0007669"/>
    <property type="project" value="InterPro"/>
</dbReference>
<dbReference type="PROSITE" id="PS00387">
    <property type="entry name" value="PPASE"/>
    <property type="match status" value="1"/>
</dbReference>
<dbReference type="GO" id="GO:0004427">
    <property type="term" value="F:inorganic diphosphate phosphatase activity"/>
    <property type="evidence" value="ECO:0007669"/>
    <property type="project" value="UniProtKB-EC"/>
</dbReference>
<evidence type="ECO:0000256" key="6">
    <source>
        <dbReference type="SAM" id="MobiDB-lite"/>
    </source>
</evidence>
<dbReference type="InterPro" id="IPR036649">
    <property type="entry name" value="Pyrophosphatase_sf"/>
</dbReference>
<dbReference type="Proteomes" id="UP000539075">
    <property type="component" value="Unassembled WGS sequence"/>
</dbReference>
<evidence type="ECO:0000256" key="5">
    <source>
        <dbReference type="ARBA" id="ARBA00022842"/>
    </source>
</evidence>
<dbReference type="Gene3D" id="3.90.80.10">
    <property type="entry name" value="Inorganic pyrophosphatase"/>
    <property type="match status" value="1"/>
</dbReference>
<evidence type="ECO:0000256" key="7">
    <source>
        <dbReference type="SAM" id="SignalP"/>
    </source>
</evidence>
<dbReference type="PANTHER" id="PTHR10286">
    <property type="entry name" value="INORGANIC PYROPHOSPHATASE"/>
    <property type="match status" value="1"/>
</dbReference>
<keyword evidence="3" id="KW-0479">Metal-binding</keyword>
<evidence type="ECO:0000256" key="4">
    <source>
        <dbReference type="ARBA" id="ARBA00022801"/>
    </source>
</evidence>
<keyword evidence="4 8" id="KW-0378">Hydrolase</keyword>
<dbReference type="GO" id="GO:0000287">
    <property type="term" value="F:magnesium ion binding"/>
    <property type="evidence" value="ECO:0007669"/>
    <property type="project" value="InterPro"/>
</dbReference>
<dbReference type="RefSeq" id="WP_183717808.1">
    <property type="nucleotide sequence ID" value="NZ_JACHGO010000001.1"/>
</dbReference>
<dbReference type="EMBL" id="JACHGO010000001">
    <property type="protein sequence ID" value="MBB5142438.1"/>
    <property type="molecule type" value="Genomic_DNA"/>
</dbReference>
<evidence type="ECO:0000313" key="8">
    <source>
        <dbReference type="EMBL" id="MBB5142438.1"/>
    </source>
</evidence>
<protein>
    <recommendedName>
        <fullName evidence="2">inorganic diphosphatase</fullName>
        <ecNumber evidence="2">3.6.1.1</ecNumber>
    </recommendedName>
</protein>
<feature type="region of interest" description="Disordered" evidence="6">
    <location>
        <begin position="223"/>
        <end position="251"/>
    </location>
</feature>
<dbReference type="SUPFAM" id="SSF50324">
    <property type="entry name" value="Inorganic pyrophosphatase"/>
    <property type="match status" value="1"/>
</dbReference>
<dbReference type="EC" id="3.6.1.1" evidence="2"/>
<evidence type="ECO:0000313" key="9">
    <source>
        <dbReference type="Proteomes" id="UP000539075"/>
    </source>
</evidence>
<proteinExistence type="predicted"/>
<comment type="cofactor">
    <cofactor evidence="1">
        <name>Mg(2+)</name>
        <dbReference type="ChEBI" id="CHEBI:18420"/>
    </cofactor>
</comment>